<evidence type="ECO:0000256" key="5">
    <source>
        <dbReference type="ARBA" id="ARBA00023015"/>
    </source>
</evidence>
<evidence type="ECO:0000256" key="9">
    <source>
        <dbReference type="PROSITE-ProRule" id="PRU00094"/>
    </source>
</evidence>
<evidence type="ECO:0000256" key="8">
    <source>
        <dbReference type="ARBA" id="ARBA00024019"/>
    </source>
</evidence>
<sequence>MTSSSSLSPVFAAEDDHHMMISSYEDHYQQQHLMHLMSSTANSSSNYSISLQDPPHHDDHQERPKAQYRQFLKEWVDVVSSGGSHDFRVLNSSPSPPTSLESNTDYGLKLSILHHGDHVEDQRCNKVANQVNTAIDIQDAGRGGVVVEYKWMPPKMRIMKKMTMMTNCEAHHQMIGFKHKSSTLLQDHLQQQPSPSLINSHSTHGDTSTSNSNTCTTGTVRVCSDCSTTKTPLWRSGPRGPKSLCNACGIRRRKARRAMTAAAATSTLDDVKPISTKVMKIKEKKLMVKRSTKAYLAPYKKVCKLVGATRSNSSAKQICVHDQNNDFSIGLSKKKNSLSPDHHQFHRRVFPQDEKEAAILLMALSCGS</sequence>
<reference evidence="12 13" key="1">
    <citation type="submission" date="2024-01" db="EMBL/GenBank/DDBJ databases">
        <title>Genome assemblies of Stephania.</title>
        <authorList>
            <person name="Yang L."/>
        </authorList>
    </citation>
    <scope>NUCLEOTIDE SEQUENCE [LARGE SCALE GENOMIC DNA]</scope>
    <source>
        <strain evidence="12">QJT</strain>
        <tissue evidence="12">Leaf</tissue>
    </source>
</reference>
<dbReference type="PANTHER" id="PTHR47255:SF4">
    <property type="entry name" value="GATA ZINC FINGER DOMAIN-CONTAINING PROTEIN 12"/>
    <property type="match status" value="1"/>
</dbReference>
<keyword evidence="4" id="KW-0862">Zinc</keyword>
<gene>
    <name evidence="12" type="ORF">Sjap_019829</name>
</gene>
<evidence type="ECO:0000313" key="12">
    <source>
        <dbReference type="EMBL" id="KAK9102575.1"/>
    </source>
</evidence>
<dbReference type="EMBL" id="JBBNAE010000008">
    <property type="protein sequence ID" value="KAK9102575.1"/>
    <property type="molecule type" value="Genomic_DNA"/>
</dbReference>
<keyword evidence="5" id="KW-0805">Transcription regulation</keyword>
<dbReference type="InterPro" id="IPR000679">
    <property type="entry name" value="Znf_GATA"/>
</dbReference>
<protein>
    <recommendedName>
        <fullName evidence="11">GATA-type domain-containing protein</fullName>
    </recommendedName>
</protein>
<dbReference type="PANTHER" id="PTHR47255">
    <property type="entry name" value="GATA TRANSCRIPTION FACTOR 22-RELATED"/>
    <property type="match status" value="1"/>
</dbReference>
<keyword evidence="2" id="KW-0479">Metal-binding</keyword>
<dbReference type="AlphaFoldDB" id="A0AAP0F283"/>
<evidence type="ECO:0000256" key="7">
    <source>
        <dbReference type="ARBA" id="ARBA00023242"/>
    </source>
</evidence>
<feature type="region of interest" description="Disordered" evidence="10">
    <location>
        <begin position="188"/>
        <end position="214"/>
    </location>
</feature>
<accession>A0AAP0F283</accession>
<dbReference type="Proteomes" id="UP001417504">
    <property type="component" value="Unassembled WGS sequence"/>
</dbReference>
<comment type="similarity">
    <text evidence="8">Belongs to the type IV zinc-finger family. Class B subfamily.</text>
</comment>
<keyword evidence="3 9" id="KW-0863">Zinc-finger</keyword>
<dbReference type="GO" id="GO:0005634">
    <property type="term" value="C:nucleus"/>
    <property type="evidence" value="ECO:0007669"/>
    <property type="project" value="UniProtKB-SubCell"/>
</dbReference>
<comment type="subcellular location">
    <subcellularLocation>
        <location evidence="1">Nucleus</location>
    </subcellularLocation>
</comment>
<feature type="compositionally biased region" description="Basic and acidic residues" evidence="10">
    <location>
        <begin position="54"/>
        <end position="63"/>
    </location>
</feature>
<evidence type="ECO:0000256" key="6">
    <source>
        <dbReference type="ARBA" id="ARBA00023163"/>
    </source>
</evidence>
<dbReference type="PROSITE" id="PS50114">
    <property type="entry name" value="GATA_ZN_FINGER_2"/>
    <property type="match status" value="1"/>
</dbReference>
<dbReference type="Gene3D" id="3.30.50.10">
    <property type="entry name" value="Erythroid Transcription Factor GATA-1, subunit A"/>
    <property type="match status" value="1"/>
</dbReference>
<evidence type="ECO:0000259" key="11">
    <source>
        <dbReference type="PROSITE" id="PS50114"/>
    </source>
</evidence>
<evidence type="ECO:0000256" key="1">
    <source>
        <dbReference type="ARBA" id="ARBA00004123"/>
    </source>
</evidence>
<feature type="domain" description="GATA-type" evidence="11">
    <location>
        <begin position="217"/>
        <end position="253"/>
    </location>
</feature>
<keyword evidence="6" id="KW-0804">Transcription</keyword>
<evidence type="ECO:0000256" key="10">
    <source>
        <dbReference type="SAM" id="MobiDB-lite"/>
    </source>
</evidence>
<proteinExistence type="inferred from homology"/>
<dbReference type="InterPro" id="IPR052138">
    <property type="entry name" value="GATA_ZnFinger_Domain"/>
</dbReference>
<feature type="compositionally biased region" description="Polar residues" evidence="10">
    <location>
        <begin position="188"/>
        <end position="206"/>
    </location>
</feature>
<dbReference type="SMART" id="SM00401">
    <property type="entry name" value="ZnF_GATA"/>
    <property type="match status" value="1"/>
</dbReference>
<dbReference type="CDD" id="cd00202">
    <property type="entry name" value="ZnF_GATA"/>
    <property type="match status" value="1"/>
</dbReference>
<dbReference type="FunFam" id="3.30.50.10:FF:000055">
    <property type="entry name" value="GATA transcription factor 21"/>
    <property type="match status" value="1"/>
</dbReference>
<evidence type="ECO:0000313" key="13">
    <source>
        <dbReference type="Proteomes" id="UP001417504"/>
    </source>
</evidence>
<dbReference type="Pfam" id="PF00320">
    <property type="entry name" value="GATA"/>
    <property type="match status" value="1"/>
</dbReference>
<dbReference type="GO" id="GO:0043565">
    <property type="term" value="F:sequence-specific DNA binding"/>
    <property type="evidence" value="ECO:0007669"/>
    <property type="project" value="InterPro"/>
</dbReference>
<dbReference type="GO" id="GO:0008270">
    <property type="term" value="F:zinc ion binding"/>
    <property type="evidence" value="ECO:0007669"/>
    <property type="project" value="UniProtKB-KW"/>
</dbReference>
<name>A0AAP0F283_9MAGN</name>
<dbReference type="InterPro" id="IPR013088">
    <property type="entry name" value="Znf_NHR/GATA"/>
</dbReference>
<comment type="caution">
    <text evidence="12">The sequence shown here is derived from an EMBL/GenBank/DDBJ whole genome shotgun (WGS) entry which is preliminary data.</text>
</comment>
<feature type="region of interest" description="Disordered" evidence="10">
    <location>
        <begin position="44"/>
        <end position="63"/>
    </location>
</feature>
<evidence type="ECO:0000256" key="4">
    <source>
        <dbReference type="ARBA" id="ARBA00022833"/>
    </source>
</evidence>
<dbReference type="PROSITE" id="PS00344">
    <property type="entry name" value="GATA_ZN_FINGER_1"/>
    <property type="match status" value="1"/>
</dbReference>
<keyword evidence="13" id="KW-1185">Reference proteome</keyword>
<organism evidence="12 13">
    <name type="scientific">Stephania japonica</name>
    <dbReference type="NCBI Taxonomy" id="461633"/>
    <lineage>
        <taxon>Eukaryota</taxon>
        <taxon>Viridiplantae</taxon>
        <taxon>Streptophyta</taxon>
        <taxon>Embryophyta</taxon>
        <taxon>Tracheophyta</taxon>
        <taxon>Spermatophyta</taxon>
        <taxon>Magnoliopsida</taxon>
        <taxon>Ranunculales</taxon>
        <taxon>Menispermaceae</taxon>
        <taxon>Menispermoideae</taxon>
        <taxon>Cissampelideae</taxon>
        <taxon>Stephania</taxon>
    </lineage>
</organism>
<evidence type="ECO:0000256" key="3">
    <source>
        <dbReference type="ARBA" id="ARBA00022771"/>
    </source>
</evidence>
<dbReference type="GO" id="GO:0006355">
    <property type="term" value="P:regulation of DNA-templated transcription"/>
    <property type="evidence" value="ECO:0007669"/>
    <property type="project" value="InterPro"/>
</dbReference>
<keyword evidence="7" id="KW-0539">Nucleus</keyword>
<evidence type="ECO:0000256" key="2">
    <source>
        <dbReference type="ARBA" id="ARBA00022723"/>
    </source>
</evidence>
<dbReference type="SUPFAM" id="SSF57716">
    <property type="entry name" value="Glucocorticoid receptor-like (DNA-binding domain)"/>
    <property type="match status" value="1"/>
</dbReference>